<reference evidence="1" key="1">
    <citation type="submission" date="2021-02" db="EMBL/GenBank/DDBJ databases">
        <authorList>
            <person name="Nowell W R."/>
        </authorList>
    </citation>
    <scope>NUCLEOTIDE SEQUENCE</scope>
</reference>
<dbReference type="EMBL" id="CAJNRE010004595">
    <property type="protein sequence ID" value="CAF2037203.1"/>
    <property type="molecule type" value="Genomic_DNA"/>
</dbReference>
<accession>A0A816NN45</accession>
<evidence type="ECO:0000313" key="1">
    <source>
        <dbReference type="EMBL" id="CAF2037203.1"/>
    </source>
</evidence>
<dbReference type="AlphaFoldDB" id="A0A816NN45"/>
<protein>
    <submittedName>
        <fullName evidence="1">Uncharacterized protein</fullName>
    </submittedName>
</protein>
<proteinExistence type="predicted"/>
<name>A0A816NN45_9BILA</name>
<dbReference type="Proteomes" id="UP000663824">
    <property type="component" value="Unassembled WGS sequence"/>
</dbReference>
<sequence length="273" mass="31467">MELLKIDQHLKKNEIRSILSIECINGKAIKPYSYRPIQDEILLLPCTYFEIIDLVNQKNGPAIIYLRELQPPYVLLEPPFHQSIQLPTPKAKVDNTTMIAGLILCNTDFDLLATTKRYTLLLIAASIQITQETGIDLLKTNYQSQYQSEHDAEKCKSVNIMATDNASSRCTHLHPRLEFCGESRVYQNPKSATATAIWYFYSPKHNQWYWTPYKQFAIWMPVSQLKVTKGFWKDQQPAALNIEIITYLEVYNPIPPPSIVQVACAIEERLLKF</sequence>
<evidence type="ECO:0000313" key="2">
    <source>
        <dbReference type="Proteomes" id="UP000663824"/>
    </source>
</evidence>
<gene>
    <name evidence="1" type="ORF">MBJ925_LOCUS10883</name>
</gene>
<organism evidence="1 2">
    <name type="scientific">Rotaria magnacalcarata</name>
    <dbReference type="NCBI Taxonomy" id="392030"/>
    <lineage>
        <taxon>Eukaryota</taxon>
        <taxon>Metazoa</taxon>
        <taxon>Spiralia</taxon>
        <taxon>Gnathifera</taxon>
        <taxon>Rotifera</taxon>
        <taxon>Eurotatoria</taxon>
        <taxon>Bdelloidea</taxon>
        <taxon>Philodinida</taxon>
        <taxon>Philodinidae</taxon>
        <taxon>Rotaria</taxon>
    </lineage>
</organism>
<comment type="caution">
    <text evidence="1">The sequence shown here is derived from an EMBL/GenBank/DDBJ whole genome shotgun (WGS) entry which is preliminary data.</text>
</comment>